<reference evidence="1" key="1">
    <citation type="journal article" date="2015" name="Genome Biol. Evol.">
        <title>Organellar Genomes of White Spruce (Picea glauca): Assembly and Annotation.</title>
        <authorList>
            <person name="Jackman S.D."/>
            <person name="Warren R.L."/>
            <person name="Gibb E.A."/>
            <person name="Vandervalk B.P."/>
            <person name="Mohamadi H."/>
            <person name="Chu J."/>
            <person name="Raymond A."/>
            <person name="Pleasance S."/>
            <person name="Coope R."/>
            <person name="Wildung M.R."/>
            <person name="Ritland C.E."/>
            <person name="Bousquet J."/>
            <person name="Jones S.J."/>
            <person name="Bohlmann J."/>
            <person name="Birol I."/>
        </authorList>
    </citation>
    <scope>NUCLEOTIDE SEQUENCE [LARGE SCALE GENOMIC DNA]</scope>
    <source>
        <tissue evidence="1">Flushing bud</tissue>
    </source>
</reference>
<organism evidence="1">
    <name type="scientific">Picea glauca</name>
    <name type="common">White spruce</name>
    <name type="synonym">Pinus glauca</name>
    <dbReference type="NCBI Taxonomy" id="3330"/>
    <lineage>
        <taxon>Eukaryota</taxon>
        <taxon>Viridiplantae</taxon>
        <taxon>Streptophyta</taxon>
        <taxon>Embryophyta</taxon>
        <taxon>Tracheophyta</taxon>
        <taxon>Spermatophyta</taxon>
        <taxon>Pinopsida</taxon>
        <taxon>Pinidae</taxon>
        <taxon>Conifers I</taxon>
        <taxon>Pinales</taxon>
        <taxon>Pinaceae</taxon>
        <taxon>Picea</taxon>
    </lineage>
</organism>
<accession>A0A101LWL6</accession>
<comment type="caution">
    <text evidence="1">The sequence shown here is derived from an EMBL/GenBank/DDBJ whole genome shotgun (WGS) entry which is preliminary data.</text>
</comment>
<protein>
    <submittedName>
        <fullName evidence="1">Uncharacterized protein</fullName>
    </submittedName>
</protein>
<evidence type="ECO:0000313" key="1">
    <source>
        <dbReference type="EMBL" id="KUM46675.1"/>
    </source>
</evidence>
<proteinExistence type="predicted"/>
<gene>
    <name evidence="1" type="ORF">ABT39_MTgene1355</name>
</gene>
<geneLocation type="mitochondrion" evidence="1"/>
<name>A0A101LWL6_PICGL</name>
<dbReference type="EMBL" id="LKAM01000010">
    <property type="protein sequence ID" value="KUM46675.1"/>
    <property type="molecule type" value="Genomic_DNA"/>
</dbReference>
<sequence length="75" mass="8760">MIGNKLGRMMDIDEKTRSLDRTSMANICVEMYLGDGLPDGIDKQIGNRSYRQEIDYVKISFRCSIYHLYGHLRRT</sequence>
<dbReference type="AlphaFoldDB" id="A0A101LWL6"/>
<keyword evidence="1" id="KW-0496">Mitochondrion</keyword>